<dbReference type="Gene3D" id="2.40.50.250">
    <property type="entry name" value="bipa protein"/>
    <property type="match status" value="1"/>
</dbReference>
<dbReference type="InterPro" id="IPR027417">
    <property type="entry name" value="P-loop_NTPase"/>
</dbReference>
<dbReference type="Pfam" id="PF00679">
    <property type="entry name" value="EFG_C"/>
    <property type="match status" value="1"/>
</dbReference>
<dbReference type="InterPro" id="IPR005225">
    <property type="entry name" value="Small_GTP-bd"/>
</dbReference>
<dbReference type="GO" id="GO:1990904">
    <property type="term" value="C:ribonucleoprotein complex"/>
    <property type="evidence" value="ECO:0007669"/>
    <property type="project" value="TreeGrafter"/>
</dbReference>
<dbReference type="Pfam" id="PF03144">
    <property type="entry name" value="GTP_EFTU_D2"/>
    <property type="match status" value="1"/>
</dbReference>
<dbReference type="Gene3D" id="3.40.50.300">
    <property type="entry name" value="P-loop containing nucleotide triphosphate hydrolases"/>
    <property type="match status" value="1"/>
</dbReference>
<dbReference type="PATRIC" id="fig|1618450.3.peg.66"/>
<dbReference type="Gene3D" id="2.40.30.10">
    <property type="entry name" value="Translation factors"/>
    <property type="match status" value="1"/>
</dbReference>
<dbReference type="GO" id="GO:0003924">
    <property type="term" value="F:GTPase activity"/>
    <property type="evidence" value="ECO:0007669"/>
    <property type="project" value="InterPro"/>
</dbReference>
<dbReference type="InterPro" id="IPR009000">
    <property type="entry name" value="Transl_B-barrel_sf"/>
</dbReference>
<dbReference type="Gene3D" id="3.30.70.240">
    <property type="match status" value="1"/>
</dbReference>
<dbReference type="Pfam" id="PF21018">
    <property type="entry name" value="BipA_C"/>
    <property type="match status" value="1"/>
</dbReference>
<dbReference type="NCBIfam" id="TIGR00231">
    <property type="entry name" value="small_GTP"/>
    <property type="match status" value="1"/>
</dbReference>
<accession>A0A0G0T939</accession>
<reference evidence="4 5" key="1">
    <citation type="journal article" date="2015" name="Nature">
        <title>rRNA introns, odd ribosomes, and small enigmatic genomes across a large radiation of phyla.</title>
        <authorList>
            <person name="Brown C.T."/>
            <person name="Hug L.A."/>
            <person name="Thomas B.C."/>
            <person name="Sharon I."/>
            <person name="Castelle C.J."/>
            <person name="Singh A."/>
            <person name="Wilkins M.J."/>
            <person name="Williams K.H."/>
            <person name="Banfield J.F."/>
        </authorList>
    </citation>
    <scope>NUCLEOTIDE SEQUENCE [LARGE SCALE GENOMIC DNA]</scope>
</reference>
<keyword evidence="1" id="KW-0547">Nucleotide-binding</keyword>
<dbReference type="Pfam" id="PF00009">
    <property type="entry name" value="GTP_EFTU"/>
    <property type="match status" value="1"/>
</dbReference>
<dbReference type="AlphaFoldDB" id="A0A0G0T939"/>
<dbReference type="SUPFAM" id="SSF54980">
    <property type="entry name" value="EF-G C-terminal domain-like"/>
    <property type="match status" value="2"/>
</dbReference>
<dbReference type="PROSITE" id="PS00301">
    <property type="entry name" value="G_TR_1"/>
    <property type="match status" value="1"/>
</dbReference>
<organism evidence="4 5">
    <name type="scientific">Candidatus Gottesmanbacteria bacterium GW2011_GWC2_39_8</name>
    <dbReference type="NCBI Taxonomy" id="1618450"/>
    <lineage>
        <taxon>Bacteria</taxon>
        <taxon>Candidatus Gottesmaniibacteriota</taxon>
    </lineage>
</organism>
<evidence type="ECO:0000256" key="2">
    <source>
        <dbReference type="ARBA" id="ARBA00035722"/>
    </source>
</evidence>
<evidence type="ECO:0000313" key="4">
    <source>
        <dbReference type="EMBL" id="KKR34382.1"/>
    </source>
</evidence>
<dbReference type="PROSITE" id="PS51722">
    <property type="entry name" value="G_TR_2"/>
    <property type="match status" value="1"/>
</dbReference>
<comment type="caution">
    <text evidence="4">The sequence shown here is derived from an EMBL/GenBank/DDBJ whole genome shotgun (WGS) entry which is preliminary data.</text>
</comment>
<dbReference type="PANTHER" id="PTHR42908">
    <property type="entry name" value="TRANSLATION ELONGATION FACTOR-RELATED"/>
    <property type="match status" value="1"/>
</dbReference>
<evidence type="ECO:0000313" key="5">
    <source>
        <dbReference type="Proteomes" id="UP000034539"/>
    </source>
</evidence>
<dbReference type="InterPro" id="IPR031157">
    <property type="entry name" value="G_TR_CS"/>
</dbReference>
<dbReference type="Gene3D" id="3.30.70.870">
    <property type="entry name" value="Elongation Factor G (Translational Gtpase), domain 3"/>
    <property type="match status" value="1"/>
</dbReference>
<protein>
    <recommendedName>
        <fullName evidence="2">50S ribosomal subunit assembly factor BipA</fullName>
    </recommendedName>
</protein>
<dbReference type="InterPro" id="IPR047041">
    <property type="entry name" value="BipA_GTP-bd_dom"/>
</dbReference>
<dbReference type="InterPro" id="IPR004161">
    <property type="entry name" value="EFTu-like_2"/>
</dbReference>
<dbReference type="SMART" id="SM00838">
    <property type="entry name" value="EFG_C"/>
    <property type="match status" value="1"/>
</dbReference>
<dbReference type="CDD" id="cd03691">
    <property type="entry name" value="BipA_TypA_II"/>
    <property type="match status" value="1"/>
</dbReference>
<dbReference type="InterPro" id="IPR000640">
    <property type="entry name" value="EFG_V-like"/>
</dbReference>
<dbReference type="InterPro" id="IPR035647">
    <property type="entry name" value="EFG_III/V"/>
</dbReference>
<dbReference type="Proteomes" id="UP000034539">
    <property type="component" value="Unassembled WGS sequence"/>
</dbReference>
<dbReference type="PANTHER" id="PTHR42908:SF8">
    <property type="entry name" value="TR-TYPE G DOMAIN-CONTAINING PROTEIN"/>
    <property type="match status" value="1"/>
</dbReference>
<dbReference type="GO" id="GO:0005525">
    <property type="term" value="F:GTP binding"/>
    <property type="evidence" value="ECO:0007669"/>
    <property type="project" value="UniProtKB-KW"/>
</dbReference>
<evidence type="ECO:0000256" key="1">
    <source>
        <dbReference type="ARBA" id="ARBA00023134"/>
    </source>
</evidence>
<gene>
    <name evidence="4" type="ORF">UT63_C0002G0027</name>
</gene>
<dbReference type="SUPFAM" id="SSF52540">
    <property type="entry name" value="P-loop containing nucleoside triphosphate hydrolases"/>
    <property type="match status" value="1"/>
</dbReference>
<dbReference type="GO" id="GO:0005829">
    <property type="term" value="C:cytosol"/>
    <property type="evidence" value="ECO:0007669"/>
    <property type="project" value="TreeGrafter"/>
</dbReference>
<sequence length="614" mass="68033">MNLRNIAIIAHVDHGKTTLVDALLKQTHTFRENEAEMTQTLIMDSNELEREKGITILAKNTAVSYKNTKINIIDTPGHADFSGEVERVINMADGALLIVDSAEGPLPQTKFVLKKSLEAGLKIILVVNKIDKKDARPEEVLRETEELFLHLADDPSHLEFPVIYAAGRQGKAYNNLPSSLDDNATLEPLFEKIVSYIPAPTVEKDKPFKMLVSSLDFDTYNGKYALGKIRSGTLKTGQSLLVLDDKGNKTSGKIEKLFVNQGIKRVEITEAEAGDIVWLTGFPDIAIGQTLSDPSDLTPLPTIKITEPTIKIVVGPNTSPLAGKEGKFFTARQIRDRLIKEKETNIGLIIEENPGGNGFIISGRGELHLAVLIETLRREGFELEAGKPQVIYKDVGGKIHEPYEEVTIELPKEFVGIATSEMGKRKGELLDMHGDDRGTRMVYKISSQHLLGLRNSLLSQTKGQGLFTTILLGYFPKSEEIAKVRNGVLLASQPGKSLSYGMDSAQKHGALFISPGESVYEGMIVGENNRSEDIELNVCKGKKLTNMHTENSDEAIILTPAKKMSLEQCLDFLEDEELLEVTPLNLRLRKKYLMHSDRVRQDRKNQGKQLNSIA</sequence>
<evidence type="ECO:0000259" key="3">
    <source>
        <dbReference type="PROSITE" id="PS51722"/>
    </source>
</evidence>
<dbReference type="CDD" id="cd01891">
    <property type="entry name" value="TypA_BipA"/>
    <property type="match status" value="1"/>
</dbReference>
<dbReference type="EMBL" id="LBXN01000002">
    <property type="protein sequence ID" value="KKR34382.1"/>
    <property type="molecule type" value="Genomic_DNA"/>
</dbReference>
<name>A0A0G0T939_9BACT</name>
<proteinExistence type="predicted"/>
<keyword evidence="1" id="KW-0342">GTP-binding</keyword>
<dbReference type="InterPro" id="IPR047042">
    <property type="entry name" value="BipA_II"/>
</dbReference>
<dbReference type="PRINTS" id="PR00315">
    <property type="entry name" value="ELONGATNFCT"/>
</dbReference>
<dbReference type="InterPro" id="IPR006298">
    <property type="entry name" value="BipA"/>
</dbReference>
<dbReference type="FunFam" id="2.40.50.250:FF:000001">
    <property type="entry name" value="GTP-binding protein TypA"/>
    <property type="match status" value="1"/>
</dbReference>
<dbReference type="InterPro" id="IPR000795">
    <property type="entry name" value="T_Tr_GTP-bd_dom"/>
</dbReference>
<dbReference type="SUPFAM" id="SSF50447">
    <property type="entry name" value="Translation proteins"/>
    <property type="match status" value="1"/>
</dbReference>
<dbReference type="FunFam" id="3.40.50.300:FF:000055">
    <property type="entry name" value="GTP-binding protein TypA"/>
    <property type="match status" value="1"/>
</dbReference>
<feature type="domain" description="Tr-type G" evidence="3">
    <location>
        <begin position="1"/>
        <end position="201"/>
    </location>
</feature>
<dbReference type="NCBIfam" id="TIGR01394">
    <property type="entry name" value="TypA_BipA"/>
    <property type="match status" value="1"/>
</dbReference>
<dbReference type="InterPro" id="IPR042116">
    <property type="entry name" value="TypA/BipA_C"/>
</dbReference>
<dbReference type="InterPro" id="IPR048876">
    <property type="entry name" value="BipA_C"/>
</dbReference>